<name>A0AAV4S0Z2_CAEEX</name>
<reference evidence="1 2" key="1">
    <citation type="submission" date="2021-06" db="EMBL/GenBank/DDBJ databases">
        <title>Caerostris extrusa draft genome.</title>
        <authorList>
            <person name="Kono N."/>
            <person name="Arakawa K."/>
        </authorList>
    </citation>
    <scope>NUCLEOTIDE SEQUENCE [LARGE SCALE GENOMIC DNA]</scope>
</reference>
<proteinExistence type="predicted"/>
<organism evidence="1 2">
    <name type="scientific">Caerostris extrusa</name>
    <name type="common">Bark spider</name>
    <name type="synonym">Caerostris bankana</name>
    <dbReference type="NCBI Taxonomy" id="172846"/>
    <lineage>
        <taxon>Eukaryota</taxon>
        <taxon>Metazoa</taxon>
        <taxon>Ecdysozoa</taxon>
        <taxon>Arthropoda</taxon>
        <taxon>Chelicerata</taxon>
        <taxon>Arachnida</taxon>
        <taxon>Araneae</taxon>
        <taxon>Araneomorphae</taxon>
        <taxon>Entelegynae</taxon>
        <taxon>Araneoidea</taxon>
        <taxon>Araneidae</taxon>
        <taxon>Caerostris</taxon>
    </lineage>
</organism>
<keyword evidence="2" id="KW-1185">Reference proteome</keyword>
<comment type="caution">
    <text evidence="1">The sequence shown here is derived from an EMBL/GenBank/DDBJ whole genome shotgun (WGS) entry which is preliminary data.</text>
</comment>
<dbReference type="Proteomes" id="UP001054945">
    <property type="component" value="Unassembled WGS sequence"/>
</dbReference>
<evidence type="ECO:0000313" key="2">
    <source>
        <dbReference type="Proteomes" id="UP001054945"/>
    </source>
</evidence>
<protein>
    <submittedName>
        <fullName evidence="1">Uncharacterized protein</fullName>
    </submittedName>
</protein>
<evidence type="ECO:0000313" key="1">
    <source>
        <dbReference type="EMBL" id="GIY26634.1"/>
    </source>
</evidence>
<dbReference type="AlphaFoldDB" id="A0AAV4S0Z2"/>
<accession>A0AAV4S0Z2</accession>
<dbReference type="EMBL" id="BPLR01008710">
    <property type="protein sequence ID" value="GIY26634.1"/>
    <property type="molecule type" value="Genomic_DNA"/>
</dbReference>
<gene>
    <name evidence="1" type="ORF">CEXT_698981</name>
</gene>
<sequence length="155" mass="18762">MLEQFDESIKFKDWRYEVKLPRKFDIIDHLNNYDVAERRFEYLVTRFRKNPSLFKDQEAVMQEDMDKVKLELQEAAERELQDFISSQGVTRKFITEHDVPWWGGFYERLVKCVKDPSWKNSRIWKIRDVVLIHGTHKSKMLWDLGIIKEVIDVPV</sequence>